<reference evidence="1" key="1">
    <citation type="submission" date="2023-04" db="EMBL/GenBank/DDBJ databases">
        <title>A chromosome-level genome assembly of the parasitoid wasp Eretmocerus hayati.</title>
        <authorList>
            <person name="Zhong Y."/>
            <person name="Liu S."/>
            <person name="Liu Y."/>
        </authorList>
    </citation>
    <scope>NUCLEOTIDE SEQUENCE</scope>
    <source>
        <strain evidence="1">ZJU_SS_LIU_2023</strain>
    </source>
</reference>
<comment type="caution">
    <text evidence="1">The sequence shown here is derived from an EMBL/GenBank/DDBJ whole genome shotgun (WGS) entry which is preliminary data.</text>
</comment>
<name>A0ACC2N135_9HYME</name>
<sequence length="233" mass="26626">MNIRRYLSSISATLIVLAVGAIEYTGTRYRIDEIARKYQYTWPKLLEEIDLVTAPLGDREETVTVFFKDIDISLSDGRLYGIANAKIRPQDEYYAITQNPLLVLGKLTFPRLEADYAYETFMNSGRINVTIMEVTVEVKMYVRPESETESVDPISKMISYGDVEITFSGSIFDKIMAKFEDRVRVKLPEILQDAMHKITQEIKKRVNRDLPTLAKIVTSVVGEEIHGKTKNEA</sequence>
<keyword evidence="2" id="KW-1185">Reference proteome</keyword>
<accession>A0ACC2N135</accession>
<gene>
    <name evidence="1" type="ORF">QAD02_006512</name>
</gene>
<protein>
    <submittedName>
        <fullName evidence="1">Uncharacterized protein</fullName>
    </submittedName>
</protein>
<evidence type="ECO:0000313" key="1">
    <source>
        <dbReference type="EMBL" id="KAJ8664850.1"/>
    </source>
</evidence>
<evidence type="ECO:0000313" key="2">
    <source>
        <dbReference type="Proteomes" id="UP001239111"/>
    </source>
</evidence>
<proteinExistence type="predicted"/>
<organism evidence="1 2">
    <name type="scientific">Eretmocerus hayati</name>
    <dbReference type="NCBI Taxonomy" id="131215"/>
    <lineage>
        <taxon>Eukaryota</taxon>
        <taxon>Metazoa</taxon>
        <taxon>Ecdysozoa</taxon>
        <taxon>Arthropoda</taxon>
        <taxon>Hexapoda</taxon>
        <taxon>Insecta</taxon>
        <taxon>Pterygota</taxon>
        <taxon>Neoptera</taxon>
        <taxon>Endopterygota</taxon>
        <taxon>Hymenoptera</taxon>
        <taxon>Apocrita</taxon>
        <taxon>Proctotrupomorpha</taxon>
        <taxon>Chalcidoidea</taxon>
        <taxon>Aphelinidae</taxon>
        <taxon>Aphelininae</taxon>
        <taxon>Eretmocerus</taxon>
    </lineage>
</organism>
<dbReference type="Proteomes" id="UP001239111">
    <property type="component" value="Chromosome 4"/>
</dbReference>
<dbReference type="EMBL" id="CM056744">
    <property type="protein sequence ID" value="KAJ8664850.1"/>
    <property type="molecule type" value="Genomic_DNA"/>
</dbReference>